<dbReference type="GO" id="GO:0004455">
    <property type="term" value="F:ketol-acid reductoisomerase activity"/>
    <property type="evidence" value="ECO:0007669"/>
    <property type="project" value="InterPro"/>
</dbReference>
<sequence length="36" mass="4043">VDNQRLIEVNTAIRAHSIEEIGTTLRGYMGAMKRVV</sequence>
<evidence type="ECO:0000259" key="1">
    <source>
        <dbReference type="PROSITE" id="PS51851"/>
    </source>
</evidence>
<gene>
    <name evidence="2" type="ORF">METZ01_LOCUS181286</name>
</gene>
<dbReference type="GO" id="GO:0009082">
    <property type="term" value="P:branched-chain amino acid biosynthetic process"/>
    <property type="evidence" value="ECO:0007669"/>
    <property type="project" value="InterPro"/>
</dbReference>
<feature type="domain" description="KARI C-terminal knotted" evidence="1">
    <location>
        <begin position="1"/>
        <end position="32"/>
    </location>
</feature>
<accession>A0A382CRK1</accession>
<organism evidence="2">
    <name type="scientific">marine metagenome</name>
    <dbReference type="NCBI Taxonomy" id="408172"/>
    <lineage>
        <taxon>unclassified sequences</taxon>
        <taxon>metagenomes</taxon>
        <taxon>ecological metagenomes</taxon>
    </lineage>
</organism>
<dbReference type="InterPro" id="IPR000506">
    <property type="entry name" value="KARI_C"/>
</dbReference>
<evidence type="ECO:0000313" key="2">
    <source>
        <dbReference type="EMBL" id="SVB28432.1"/>
    </source>
</evidence>
<dbReference type="Gene3D" id="6.10.240.10">
    <property type="match status" value="1"/>
</dbReference>
<reference evidence="2" key="1">
    <citation type="submission" date="2018-05" db="EMBL/GenBank/DDBJ databases">
        <authorList>
            <person name="Lanie J.A."/>
            <person name="Ng W.-L."/>
            <person name="Kazmierczak K.M."/>
            <person name="Andrzejewski T.M."/>
            <person name="Davidsen T.M."/>
            <person name="Wayne K.J."/>
            <person name="Tettelin H."/>
            <person name="Glass J.I."/>
            <person name="Rusch D."/>
            <person name="Podicherti R."/>
            <person name="Tsui H.-C.T."/>
            <person name="Winkler M.E."/>
        </authorList>
    </citation>
    <scope>NUCLEOTIDE SEQUENCE</scope>
</reference>
<dbReference type="PROSITE" id="PS51851">
    <property type="entry name" value="KARI_C"/>
    <property type="match status" value="1"/>
</dbReference>
<proteinExistence type="predicted"/>
<name>A0A382CRK1_9ZZZZ</name>
<protein>
    <recommendedName>
        <fullName evidence="1">KARI C-terminal knotted domain-containing protein</fullName>
    </recommendedName>
</protein>
<dbReference type="EMBL" id="UINC01035664">
    <property type="protein sequence ID" value="SVB28432.1"/>
    <property type="molecule type" value="Genomic_DNA"/>
</dbReference>
<feature type="non-terminal residue" evidence="2">
    <location>
        <position position="1"/>
    </location>
</feature>
<dbReference type="AlphaFoldDB" id="A0A382CRK1"/>